<accession>A0A3E0VBA8</accession>
<evidence type="ECO:0008006" key="3">
    <source>
        <dbReference type="Google" id="ProtNLM"/>
    </source>
</evidence>
<evidence type="ECO:0000313" key="1">
    <source>
        <dbReference type="EMBL" id="RFA06813.1"/>
    </source>
</evidence>
<evidence type="ECO:0000313" key="2">
    <source>
        <dbReference type="Proteomes" id="UP000256709"/>
    </source>
</evidence>
<dbReference type="Proteomes" id="UP000256709">
    <property type="component" value="Unassembled WGS sequence"/>
</dbReference>
<reference evidence="1 2" key="1">
    <citation type="submission" date="2017-04" db="EMBL/GenBank/DDBJ databases">
        <title>Comparative genome analysis of Subtercola boreus.</title>
        <authorList>
            <person name="Cho Y.-J."/>
            <person name="Cho A."/>
            <person name="Kim O.-S."/>
            <person name="Lee J.-I."/>
        </authorList>
    </citation>
    <scope>NUCLEOTIDE SEQUENCE [LARGE SCALE GENOMIC DNA]</scope>
    <source>
        <strain evidence="1 2">P27444</strain>
    </source>
</reference>
<proteinExistence type="predicted"/>
<dbReference type="AlphaFoldDB" id="A0A3E0VBA8"/>
<dbReference type="EMBL" id="NBXA01000049">
    <property type="protein sequence ID" value="RFA06813.1"/>
    <property type="molecule type" value="Genomic_DNA"/>
</dbReference>
<name>A0A3E0VBA8_9MICO</name>
<gene>
    <name evidence="1" type="ORF">B7R21_18370</name>
</gene>
<dbReference type="OrthoDB" id="5078573at2"/>
<dbReference type="RefSeq" id="WP_116284714.1">
    <property type="nucleotide sequence ID" value="NZ_NBXA01000049.1"/>
</dbReference>
<comment type="caution">
    <text evidence="1">The sequence shown here is derived from an EMBL/GenBank/DDBJ whole genome shotgun (WGS) entry which is preliminary data.</text>
</comment>
<protein>
    <recommendedName>
        <fullName evidence="3">IrrE N-terminal-like domain-containing protein</fullName>
    </recommendedName>
</protein>
<sequence length="175" mass="19697">MDAHVEEVLDQVGAAPGDDLETILQKVESAIGIPLRLEAPMHKWVGTPLTAAMAIHERHISLFYAPHRSRVYQLHCIYHEIGHALLRTACRHISKEEMNALSIPIEGVISAHARKLTPTDTNASRNFDLHEIDRTRLTPAARDFEASEEMVENFAYALAARIRERPLTRMGEVFA</sequence>
<organism evidence="1 2">
    <name type="scientific">Subtercola boreus</name>
    <dbReference type="NCBI Taxonomy" id="120213"/>
    <lineage>
        <taxon>Bacteria</taxon>
        <taxon>Bacillati</taxon>
        <taxon>Actinomycetota</taxon>
        <taxon>Actinomycetes</taxon>
        <taxon>Micrococcales</taxon>
        <taxon>Microbacteriaceae</taxon>
        <taxon>Subtercola</taxon>
    </lineage>
</organism>